<evidence type="ECO:0000256" key="1">
    <source>
        <dbReference type="ARBA" id="ARBA00023015"/>
    </source>
</evidence>
<dbReference type="EMBL" id="VTPS01000036">
    <property type="protein sequence ID" value="TZE80271.1"/>
    <property type="molecule type" value="Genomic_DNA"/>
</dbReference>
<dbReference type="InterPro" id="IPR002577">
    <property type="entry name" value="HTH_HxlR"/>
</dbReference>
<proteinExistence type="predicted"/>
<keyword evidence="1" id="KW-0805">Transcription regulation</keyword>
<feature type="domain" description="HTH hxlR-type" evidence="4">
    <location>
        <begin position="12"/>
        <end position="111"/>
    </location>
</feature>
<dbReference type="Pfam" id="PF01638">
    <property type="entry name" value="HxlR"/>
    <property type="match status" value="1"/>
</dbReference>
<dbReference type="AlphaFoldDB" id="A0A5D8Q716"/>
<accession>A0A5D8Q716</accession>
<dbReference type="Proteomes" id="UP000322976">
    <property type="component" value="Unassembled WGS sequence"/>
</dbReference>
<dbReference type="Gene3D" id="1.10.10.10">
    <property type="entry name" value="Winged helix-like DNA-binding domain superfamily/Winged helix DNA-binding domain"/>
    <property type="match status" value="1"/>
</dbReference>
<reference evidence="5 6" key="1">
    <citation type="submission" date="2019-08" db="EMBL/GenBank/DDBJ databases">
        <title>Calorimonas adulescens gen. nov., sp. nov., an anaerobic thermophilic bacterium from Sakhalin hot spring.</title>
        <authorList>
            <person name="Khomyakova M.A."/>
            <person name="Merkel A.Y."/>
            <person name="Novikov A."/>
            <person name="Bonch-Osmolovskaya E.A."/>
            <person name="Slobodkin A.I."/>
        </authorList>
    </citation>
    <scope>NUCLEOTIDE SEQUENCE [LARGE SCALE GENOMIC DNA]</scope>
    <source>
        <strain evidence="5 6">A05MB</strain>
    </source>
</reference>
<name>A0A5D8Q716_9THEO</name>
<evidence type="ECO:0000256" key="3">
    <source>
        <dbReference type="ARBA" id="ARBA00023163"/>
    </source>
</evidence>
<evidence type="ECO:0000259" key="4">
    <source>
        <dbReference type="PROSITE" id="PS51118"/>
    </source>
</evidence>
<protein>
    <submittedName>
        <fullName evidence="5">Helix-turn-helix transcriptional regulator</fullName>
    </submittedName>
</protein>
<keyword evidence="3" id="KW-0804">Transcription</keyword>
<organism evidence="5 6">
    <name type="scientific">Calorimonas adulescens</name>
    <dbReference type="NCBI Taxonomy" id="2606906"/>
    <lineage>
        <taxon>Bacteria</taxon>
        <taxon>Bacillati</taxon>
        <taxon>Bacillota</taxon>
        <taxon>Clostridia</taxon>
        <taxon>Thermoanaerobacterales</taxon>
        <taxon>Thermoanaerobacteraceae</taxon>
        <taxon>Calorimonas</taxon>
    </lineage>
</organism>
<dbReference type="GO" id="GO:0003677">
    <property type="term" value="F:DNA binding"/>
    <property type="evidence" value="ECO:0007669"/>
    <property type="project" value="UniProtKB-KW"/>
</dbReference>
<dbReference type="InterPro" id="IPR036390">
    <property type="entry name" value="WH_DNA-bd_sf"/>
</dbReference>
<gene>
    <name evidence="5" type="ORF">FWJ32_12965</name>
</gene>
<dbReference type="PROSITE" id="PS51118">
    <property type="entry name" value="HTH_HXLR"/>
    <property type="match status" value="1"/>
</dbReference>
<evidence type="ECO:0000256" key="2">
    <source>
        <dbReference type="ARBA" id="ARBA00023125"/>
    </source>
</evidence>
<evidence type="ECO:0000313" key="6">
    <source>
        <dbReference type="Proteomes" id="UP000322976"/>
    </source>
</evidence>
<dbReference type="PANTHER" id="PTHR33204">
    <property type="entry name" value="TRANSCRIPTIONAL REGULATOR, MARR FAMILY"/>
    <property type="match status" value="1"/>
</dbReference>
<dbReference type="InterPro" id="IPR036388">
    <property type="entry name" value="WH-like_DNA-bd_sf"/>
</dbReference>
<dbReference type="RefSeq" id="WP_149546386.1">
    <property type="nucleotide sequence ID" value="NZ_VTPS01000036.1"/>
</dbReference>
<sequence>MNKKDMVNTMDCPVTYALNMIGGKWKIPILWTLSQNRVLRYNELKRKLNGITNMMLTQSLKEMESCGLIHREQYPEIPPRVEYSLTQAGLELLPAIDELAKWGARQMALRHTGNNESRSE</sequence>
<keyword evidence="2" id="KW-0238">DNA-binding</keyword>
<evidence type="ECO:0000313" key="5">
    <source>
        <dbReference type="EMBL" id="TZE80271.1"/>
    </source>
</evidence>
<comment type="caution">
    <text evidence="5">The sequence shown here is derived from an EMBL/GenBank/DDBJ whole genome shotgun (WGS) entry which is preliminary data.</text>
</comment>
<dbReference type="PANTHER" id="PTHR33204:SF29">
    <property type="entry name" value="TRANSCRIPTIONAL REGULATOR"/>
    <property type="match status" value="1"/>
</dbReference>
<dbReference type="SUPFAM" id="SSF46785">
    <property type="entry name" value="Winged helix' DNA-binding domain"/>
    <property type="match status" value="1"/>
</dbReference>
<keyword evidence="6" id="KW-1185">Reference proteome</keyword>